<feature type="compositionally biased region" description="Basic and acidic residues" evidence="4">
    <location>
        <begin position="349"/>
        <end position="364"/>
    </location>
</feature>
<evidence type="ECO:0000256" key="3">
    <source>
        <dbReference type="ARBA" id="ARBA00023212"/>
    </source>
</evidence>
<feature type="compositionally biased region" description="Polar residues" evidence="4">
    <location>
        <begin position="873"/>
        <end position="889"/>
    </location>
</feature>
<feature type="region of interest" description="Disordered" evidence="4">
    <location>
        <begin position="107"/>
        <end position="143"/>
    </location>
</feature>
<reference evidence="6 7" key="1">
    <citation type="journal article" date="2024" name="J. Plant Pathol.">
        <title>Sequence and assembly of the genome of Seiridium unicorne, isolate CBS 538.82, causal agent of cypress canker disease.</title>
        <authorList>
            <person name="Scali E."/>
            <person name="Rocca G.D."/>
            <person name="Danti R."/>
            <person name="Garbelotto M."/>
            <person name="Barberini S."/>
            <person name="Baroncelli R."/>
            <person name="Emiliani G."/>
        </authorList>
    </citation>
    <scope>NUCLEOTIDE SEQUENCE [LARGE SCALE GENOMIC DNA]</scope>
    <source>
        <strain evidence="6 7">BM-138-508</strain>
    </source>
</reference>
<feature type="compositionally biased region" description="Polar residues" evidence="4">
    <location>
        <begin position="938"/>
        <end position="950"/>
    </location>
</feature>
<evidence type="ECO:0000259" key="5">
    <source>
        <dbReference type="PROSITE" id="PS51460"/>
    </source>
</evidence>
<comment type="caution">
    <text evidence="6">The sequence shown here is derived from an EMBL/GenBank/DDBJ whole genome shotgun (WGS) entry which is preliminary data.</text>
</comment>
<feature type="compositionally biased region" description="Polar residues" evidence="4">
    <location>
        <begin position="897"/>
        <end position="906"/>
    </location>
</feature>
<feature type="compositionally biased region" description="Basic and acidic residues" evidence="4">
    <location>
        <begin position="811"/>
        <end position="824"/>
    </location>
</feature>
<feature type="region of interest" description="Disordered" evidence="4">
    <location>
        <begin position="695"/>
        <end position="761"/>
    </location>
</feature>
<accession>A0ABR2UPD9</accession>
<evidence type="ECO:0000256" key="2">
    <source>
        <dbReference type="ARBA" id="ARBA00022490"/>
    </source>
</evidence>
<dbReference type="InterPro" id="IPR003108">
    <property type="entry name" value="GAR_dom"/>
</dbReference>
<feature type="region of interest" description="Disordered" evidence="4">
    <location>
        <begin position="349"/>
        <end position="398"/>
    </location>
</feature>
<feature type="compositionally biased region" description="Basic and acidic residues" evidence="4">
    <location>
        <begin position="115"/>
        <end position="125"/>
    </location>
</feature>
<evidence type="ECO:0000313" key="7">
    <source>
        <dbReference type="Proteomes" id="UP001408356"/>
    </source>
</evidence>
<feature type="region of interest" description="Disordered" evidence="4">
    <location>
        <begin position="1"/>
        <end position="34"/>
    </location>
</feature>
<keyword evidence="3" id="KW-0206">Cytoskeleton</keyword>
<dbReference type="InterPro" id="IPR036534">
    <property type="entry name" value="GAR_dom_sf"/>
</dbReference>
<sequence>MADPRSLAPTPSPGHRSATRRPLRSTSQSPSRQRLGDALLSHLTPASAVEALKAPSGPLKGCLEEASPSEQHFAMRTAIASKKIYDWLDELLDWPWPKETTYAGFELPPAKRRKLSEPREPERGRNLARQQLTPSKPETDYMGSLPASDVARYEIRIEQVQKGLDELDLEEIKSHVLLNHIMPLSRPGTPFSDAGRSTASSISFTKLEDIAAVITAITIQALPNLSRLTRLLNTWSIRIIVLRKVPSVLMLITDAEVALKSGWNAIEVEKPAGHRTPERLNTSALPRKDFEVMNSVLRQKVAQPGRDLDYMLDVLEGMADTLPDSWLDRMDDIEKDYANWVATAERRVQKGEWGEVESSSKSDTRQTIPQTPGPKIQIQTPSPARNRHEEGTADSGLRILVKAPSEDIPRSVDQVLDLSENAAHQRAVDSELAVEDSDSNTTFGNDELPRTAVSDMDGSPIERRKARDFDGSVDRAREPKTSTALSEVDRNILRITPPEVLSPSPKLYRKSIPDLEAEYSFLESVHEEEEDEDEDEPQLPPARFVPRRDSQESMASTVLHDPASAYDHSDDPFQEAAREGSMEPELPRLPDPDEPFSSDAISPPSSPPLRYKPRTTSVSFNEIPDISEMPEEETTPPRSPLEPPEIFDHEASFDYGAQFSSPGHMSVASEPGDDLHQQIRQVLKGLPNKIRLSTKPSAINLNPPDLQLPTRAKPRVSEPFRRSGSALSTRSTMSSRASTPSWLLAPARAPRPQSRASHDTKTYYLSRSSGEAPMKLLIRCVGENGERVMVRVGGGWADLGEYLKEYAIHHSRRSKGEGKVEVRDSSTLQAGKTGSSPPSRPGSALDAPTTPLLVRKTRKTPSEEGSSRRPVTPSAQSLGNTDIPSSDKSVASHDSRVQSNPNSSILGMSGPHPKKTRTLDDESRQWVEDMRNKVRTASGEQRTALEQAQNDGKFGEIGKAGGTKRVFRKHIP</sequence>
<dbReference type="Pfam" id="PF02187">
    <property type="entry name" value="GAS2"/>
    <property type="match status" value="1"/>
</dbReference>
<feature type="region of interest" description="Disordered" evidence="4">
    <location>
        <begin position="523"/>
        <end position="646"/>
    </location>
</feature>
<keyword evidence="2" id="KW-0963">Cytoplasm</keyword>
<comment type="subcellular location">
    <subcellularLocation>
        <location evidence="1">Cytoplasm</location>
        <location evidence="1">Cytoskeleton</location>
    </subcellularLocation>
</comment>
<evidence type="ECO:0000256" key="1">
    <source>
        <dbReference type="ARBA" id="ARBA00004245"/>
    </source>
</evidence>
<feature type="compositionally biased region" description="Acidic residues" evidence="4">
    <location>
        <begin position="526"/>
        <end position="537"/>
    </location>
</feature>
<dbReference type="PROSITE" id="PS51460">
    <property type="entry name" value="GAR"/>
    <property type="match status" value="1"/>
</dbReference>
<gene>
    <name evidence="6" type="ORF">SUNI508_09628</name>
</gene>
<feature type="region of interest" description="Disordered" evidence="4">
    <location>
        <begin position="811"/>
        <end position="972"/>
    </location>
</feature>
<dbReference type="Gene3D" id="3.30.920.20">
    <property type="entry name" value="Gas2-like domain"/>
    <property type="match status" value="1"/>
</dbReference>
<feature type="domain" description="GAR" evidence="5">
    <location>
        <begin position="731"/>
        <end position="810"/>
    </location>
</feature>
<evidence type="ECO:0000256" key="4">
    <source>
        <dbReference type="SAM" id="MobiDB-lite"/>
    </source>
</evidence>
<feature type="compositionally biased region" description="Polar residues" evidence="4">
    <location>
        <begin position="825"/>
        <end position="837"/>
    </location>
</feature>
<protein>
    <recommendedName>
        <fullName evidence="5">GAR domain-containing protein</fullName>
    </recommendedName>
</protein>
<proteinExistence type="predicted"/>
<organism evidence="6 7">
    <name type="scientific">Seiridium unicorne</name>
    <dbReference type="NCBI Taxonomy" id="138068"/>
    <lineage>
        <taxon>Eukaryota</taxon>
        <taxon>Fungi</taxon>
        <taxon>Dikarya</taxon>
        <taxon>Ascomycota</taxon>
        <taxon>Pezizomycotina</taxon>
        <taxon>Sordariomycetes</taxon>
        <taxon>Xylariomycetidae</taxon>
        <taxon>Amphisphaeriales</taxon>
        <taxon>Sporocadaceae</taxon>
        <taxon>Seiridium</taxon>
    </lineage>
</organism>
<dbReference type="EMBL" id="JARVKF010000406">
    <property type="protein sequence ID" value="KAK9416522.1"/>
    <property type="molecule type" value="Genomic_DNA"/>
</dbReference>
<dbReference type="SUPFAM" id="SSF143575">
    <property type="entry name" value="GAS2 domain-like"/>
    <property type="match status" value="1"/>
</dbReference>
<dbReference type="Proteomes" id="UP001408356">
    <property type="component" value="Unassembled WGS sequence"/>
</dbReference>
<name>A0ABR2UPD9_9PEZI</name>
<feature type="compositionally biased region" description="Low complexity" evidence="4">
    <location>
        <begin position="723"/>
        <end position="755"/>
    </location>
</feature>
<feature type="compositionally biased region" description="Basic and acidic residues" evidence="4">
    <location>
        <begin position="917"/>
        <end position="932"/>
    </location>
</feature>
<keyword evidence="7" id="KW-1185">Reference proteome</keyword>
<feature type="region of interest" description="Disordered" evidence="4">
    <location>
        <begin position="434"/>
        <end position="457"/>
    </location>
</feature>
<evidence type="ECO:0000313" key="6">
    <source>
        <dbReference type="EMBL" id="KAK9416522.1"/>
    </source>
</evidence>
<feature type="compositionally biased region" description="Basic and acidic residues" evidence="4">
    <location>
        <begin position="567"/>
        <end position="591"/>
    </location>
</feature>